<proteinExistence type="predicted"/>
<gene>
    <name evidence="2" type="ORF">KGQ19_29070</name>
</gene>
<dbReference type="RefSeq" id="WP_212014698.1">
    <property type="nucleotide sequence ID" value="NZ_JAAFYZ010000120.1"/>
</dbReference>
<evidence type="ECO:0000256" key="1">
    <source>
        <dbReference type="SAM" id="MobiDB-lite"/>
    </source>
</evidence>
<comment type="caution">
    <text evidence="2">The sequence shown here is derived from an EMBL/GenBank/DDBJ whole genome shotgun (WGS) entry which is preliminary data.</text>
</comment>
<dbReference type="Proteomes" id="UP000730482">
    <property type="component" value="Unassembled WGS sequence"/>
</dbReference>
<reference evidence="2 3" key="1">
    <citation type="submission" date="2020-02" db="EMBL/GenBank/DDBJ databases">
        <title>Acidophilic actinobacteria isolated from forest soil.</title>
        <authorList>
            <person name="Golinska P."/>
        </authorList>
    </citation>
    <scope>NUCLEOTIDE SEQUENCE [LARGE SCALE GENOMIC DNA]</scope>
    <source>
        <strain evidence="2 3">NL8</strain>
    </source>
</reference>
<sequence length="398" mass="42979">MGIAERLFGSARDRFGKEVAARVRAVDSVARADYDPETFQVVYQGAQGAEPAVINLETVFRETRGASSAARKTAIGRLADIAALPPTPEQWDDVRAALRPVLRPIPADPQFEIVSRPAARYLSEMLVIDTPSAMRYAADSDLRRWGVSRDEAFATAHRNMARTVTASLDEARRRTGSTQPARHTDNGDAYLTSLPLVDGWLATIGRITGARPLAFSVSNSTLLLAYETPDTGAVTEAFAIAEREWRQAARPISPAPITVDDDGNVVLYTVPEDHPAHAAVKHAQILLAMDAYGPQTEHLRGIAGPGDPFPAALKGFRSPEGAEVTAASWADEETSLLPDADLVLFPKKDGDLLMVPWAAVADEVGLTPAEGYHPARYRVGSWPDPDVMERLAKLAAEA</sequence>
<evidence type="ECO:0008006" key="4">
    <source>
        <dbReference type="Google" id="ProtNLM"/>
    </source>
</evidence>
<organism evidence="2 3">
    <name type="scientific">Catenulispora pinistramenti</name>
    <dbReference type="NCBI Taxonomy" id="2705254"/>
    <lineage>
        <taxon>Bacteria</taxon>
        <taxon>Bacillati</taxon>
        <taxon>Actinomycetota</taxon>
        <taxon>Actinomycetes</taxon>
        <taxon>Catenulisporales</taxon>
        <taxon>Catenulisporaceae</taxon>
        <taxon>Catenulispora</taxon>
    </lineage>
</organism>
<evidence type="ECO:0000313" key="3">
    <source>
        <dbReference type="Proteomes" id="UP000730482"/>
    </source>
</evidence>
<accession>A0ABS5KXZ7</accession>
<keyword evidence="3" id="KW-1185">Reference proteome</keyword>
<protein>
    <recommendedName>
        <fullName evidence="4">DUF1444 family protein</fullName>
    </recommendedName>
</protein>
<evidence type="ECO:0000313" key="2">
    <source>
        <dbReference type="EMBL" id="MBS2550932.1"/>
    </source>
</evidence>
<dbReference type="EMBL" id="JAAFYZ010000120">
    <property type="protein sequence ID" value="MBS2550932.1"/>
    <property type="molecule type" value="Genomic_DNA"/>
</dbReference>
<name>A0ABS5KXZ7_9ACTN</name>
<feature type="region of interest" description="Disordered" evidence="1">
    <location>
        <begin position="165"/>
        <end position="186"/>
    </location>
</feature>